<dbReference type="GO" id="GO:0005829">
    <property type="term" value="C:cytosol"/>
    <property type="evidence" value="ECO:0007669"/>
    <property type="project" value="TreeGrafter"/>
</dbReference>
<dbReference type="GO" id="GO:0043200">
    <property type="term" value="P:response to amino acid"/>
    <property type="evidence" value="ECO:0007669"/>
    <property type="project" value="TreeGrafter"/>
</dbReference>
<dbReference type="InterPro" id="IPR011008">
    <property type="entry name" value="Dimeric_a/b-barrel"/>
</dbReference>
<dbReference type="OrthoDB" id="9799041at2"/>
<evidence type="ECO:0000259" key="1">
    <source>
        <dbReference type="Pfam" id="PF01037"/>
    </source>
</evidence>
<dbReference type="InterPro" id="IPR019887">
    <property type="entry name" value="Tscrpt_reg_AsnC/Lrp_C"/>
</dbReference>
<protein>
    <submittedName>
        <fullName evidence="2">Transcriptional regulator, AsnC family</fullName>
    </submittedName>
</protein>
<accession>A0A1I4QQJ4</accession>
<dbReference type="Gene3D" id="3.30.70.920">
    <property type="match status" value="1"/>
</dbReference>
<dbReference type="PANTHER" id="PTHR30154:SF34">
    <property type="entry name" value="TRANSCRIPTIONAL REGULATOR AZLB"/>
    <property type="match status" value="1"/>
</dbReference>
<reference evidence="2 3" key="1">
    <citation type="submission" date="2016-10" db="EMBL/GenBank/DDBJ databases">
        <authorList>
            <person name="de Groot N.N."/>
        </authorList>
    </citation>
    <scope>NUCLEOTIDE SEQUENCE [LARGE SCALE GENOMIC DNA]</scope>
    <source>
        <strain evidence="2 3">DSM 4180</strain>
    </source>
</reference>
<dbReference type="STRING" id="195064.SAMN05421721_10568"/>
<dbReference type="SUPFAM" id="SSF54909">
    <property type="entry name" value="Dimeric alpha+beta barrel"/>
    <property type="match status" value="1"/>
</dbReference>
<dbReference type="RefSeq" id="WP_090484252.1">
    <property type="nucleotide sequence ID" value="NZ_FOUO01000005.1"/>
</dbReference>
<feature type="domain" description="Transcription regulator AsnC/Lrp ligand binding" evidence="1">
    <location>
        <begin position="6"/>
        <end position="76"/>
    </location>
</feature>
<sequence length="89" mass="9835">MLTAIILINVERTRVNEVASELADMPAISEVFSVSGPYDLIAIARVRENEALAQLVTERLLTIDGIAKTQTLLAFKAYSRHDLEAMFSV</sequence>
<dbReference type="Pfam" id="PF01037">
    <property type="entry name" value="AsnC_trans_reg"/>
    <property type="match status" value="1"/>
</dbReference>
<dbReference type="AlphaFoldDB" id="A0A1I4QQJ4"/>
<gene>
    <name evidence="2" type="ORF">SAMN05421721_10568</name>
</gene>
<dbReference type="Proteomes" id="UP000199556">
    <property type="component" value="Unassembled WGS sequence"/>
</dbReference>
<dbReference type="GO" id="GO:0043565">
    <property type="term" value="F:sequence-specific DNA binding"/>
    <property type="evidence" value="ECO:0007669"/>
    <property type="project" value="TreeGrafter"/>
</dbReference>
<evidence type="ECO:0000313" key="2">
    <source>
        <dbReference type="EMBL" id="SFM42297.1"/>
    </source>
</evidence>
<keyword evidence="3" id="KW-1185">Reference proteome</keyword>
<organism evidence="2 3">
    <name type="scientific">Ectothiorhodospira mobilis</name>
    <dbReference type="NCBI Taxonomy" id="195064"/>
    <lineage>
        <taxon>Bacteria</taxon>
        <taxon>Pseudomonadati</taxon>
        <taxon>Pseudomonadota</taxon>
        <taxon>Gammaproteobacteria</taxon>
        <taxon>Chromatiales</taxon>
        <taxon>Ectothiorhodospiraceae</taxon>
        <taxon>Ectothiorhodospira</taxon>
    </lineage>
</organism>
<dbReference type="EMBL" id="FOUO01000005">
    <property type="protein sequence ID" value="SFM42297.1"/>
    <property type="molecule type" value="Genomic_DNA"/>
</dbReference>
<evidence type="ECO:0000313" key="3">
    <source>
        <dbReference type="Proteomes" id="UP000199556"/>
    </source>
</evidence>
<proteinExistence type="predicted"/>
<dbReference type="PANTHER" id="PTHR30154">
    <property type="entry name" value="LEUCINE-RESPONSIVE REGULATORY PROTEIN"/>
    <property type="match status" value="1"/>
</dbReference>
<name>A0A1I4QQJ4_ECTMO</name>